<accession>A0A096P9W2</accession>
<evidence type="ECO:0000256" key="4">
    <source>
        <dbReference type="PIRSR" id="PIRSR602081-1"/>
    </source>
</evidence>
<dbReference type="Pfam" id="PF03441">
    <property type="entry name" value="FAD_binding_7"/>
    <property type="match status" value="1"/>
</dbReference>
<dbReference type="FunCoup" id="A0A096P9W2">
    <property type="interactions" value="532"/>
</dbReference>
<organism evidence="8 9">
    <name type="scientific">Ostreococcus tauri</name>
    <name type="common">Marine green alga</name>
    <dbReference type="NCBI Taxonomy" id="70448"/>
    <lineage>
        <taxon>Eukaryota</taxon>
        <taxon>Viridiplantae</taxon>
        <taxon>Chlorophyta</taxon>
        <taxon>Mamiellophyceae</taxon>
        <taxon>Mamiellales</taxon>
        <taxon>Bathycoccaceae</taxon>
        <taxon>Ostreococcus</taxon>
    </lineage>
</organism>
<dbReference type="Proteomes" id="UP000009170">
    <property type="component" value="Unassembled WGS sequence"/>
</dbReference>
<dbReference type="InterPro" id="IPR014729">
    <property type="entry name" value="Rossmann-like_a/b/a_fold"/>
</dbReference>
<dbReference type="OrthoDB" id="435881at2759"/>
<feature type="compositionally biased region" description="Basic and acidic residues" evidence="6">
    <location>
        <begin position="649"/>
        <end position="659"/>
    </location>
</feature>
<evidence type="ECO:0000313" key="8">
    <source>
        <dbReference type="EMBL" id="CEG01723.1"/>
    </source>
</evidence>
<dbReference type="GeneID" id="9830831"/>
<feature type="region of interest" description="Disordered" evidence="6">
    <location>
        <begin position="609"/>
        <end position="659"/>
    </location>
</feature>
<dbReference type="InterPro" id="IPR002081">
    <property type="entry name" value="Cryptochrome/DNA_photolyase_1"/>
</dbReference>
<evidence type="ECO:0000256" key="3">
    <source>
        <dbReference type="ARBA" id="ARBA00022827"/>
    </source>
</evidence>
<dbReference type="GO" id="GO:0005737">
    <property type="term" value="C:cytoplasm"/>
    <property type="evidence" value="ECO:0007669"/>
    <property type="project" value="TreeGrafter"/>
</dbReference>
<dbReference type="PANTHER" id="PTHR11455">
    <property type="entry name" value="CRYPTOCHROME"/>
    <property type="match status" value="1"/>
</dbReference>
<dbReference type="InterPro" id="IPR005101">
    <property type="entry name" value="Cryptochr/Photolyase_FAD-bd"/>
</dbReference>
<dbReference type="InterPro" id="IPR006050">
    <property type="entry name" value="DNA_photolyase_N"/>
</dbReference>
<feature type="domain" description="Photolyase/cryptochrome alpha/beta" evidence="7">
    <location>
        <begin position="57"/>
        <end position="189"/>
    </location>
</feature>
<feature type="site" description="Electron transfer via tryptophanyl radical" evidence="5">
    <location>
        <position position="378"/>
    </location>
</feature>
<gene>
    <name evidence="8" type="ORF">OT_ostta15g01000</name>
</gene>
<comment type="cofactor">
    <cofactor evidence="4">
        <name>FAD</name>
        <dbReference type="ChEBI" id="CHEBI:57692"/>
    </cofactor>
    <text evidence="4">Binds 1 FAD per subunit.</text>
</comment>
<dbReference type="PANTHER" id="PTHR11455:SF18">
    <property type="entry name" value="SI:CH1073-390K14.1"/>
    <property type="match status" value="1"/>
</dbReference>
<feature type="binding site" evidence="4">
    <location>
        <position position="344"/>
    </location>
    <ligand>
        <name>FAD</name>
        <dbReference type="ChEBI" id="CHEBI:57692"/>
    </ligand>
</feature>
<dbReference type="SUPFAM" id="SSF52425">
    <property type="entry name" value="Cryptochrome/photolyase, N-terminal domain"/>
    <property type="match status" value="1"/>
</dbReference>
<evidence type="ECO:0000256" key="1">
    <source>
        <dbReference type="ARBA" id="ARBA00005862"/>
    </source>
</evidence>
<dbReference type="InterPro" id="IPR036155">
    <property type="entry name" value="Crypto/Photolyase_N_sf"/>
</dbReference>
<feature type="binding site" evidence="4">
    <location>
        <begin position="447"/>
        <end position="449"/>
    </location>
    <ligand>
        <name>FAD</name>
        <dbReference type="ChEBI" id="CHEBI:57692"/>
    </ligand>
</feature>
<feature type="site" description="Electron transfer via tryptophanyl radical" evidence="5">
    <location>
        <position position="434"/>
    </location>
</feature>
<feature type="region of interest" description="Disordered" evidence="6">
    <location>
        <begin position="26"/>
        <end position="54"/>
    </location>
</feature>
<dbReference type="InterPro" id="IPR036134">
    <property type="entry name" value="Crypto/Photolyase_FAD-like_sf"/>
</dbReference>
<dbReference type="PROSITE" id="PS51645">
    <property type="entry name" value="PHR_CRY_ALPHA_BETA"/>
    <property type="match status" value="1"/>
</dbReference>
<reference evidence="8 9" key="2">
    <citation type="journal article" date="2014" name="BMC Genomics">
        <title>An improved genome of the model marine alga Ostreococcus tauri unfolds by assessing Illumina de novo assemblies.</title>
        <authorList>
            <person name="Blanc-Mathieu R."/>
            <person name="Verhelst B."/>
            <person name="Derelle E."/>
            <person name="Rombauts S."/>
            <person name="Bouget F.Y."/>
            <person name="Carre I."/>
            <person name="Chateau A."/>
            <person name="Eyre-Walker A."/>
            <person name="Grimsley N."/>
            <person name="Moreau H."/>
            <person name="Piegu B."/>
            <person name="Rivals E."/>
            <person name="Schackwitz W."/>
            <person name="Van de Peer Y."/>
            <person name="Piganeau G."/>
        </authorList>
    </citation>
    <scope>NUCLEOTIDE SEQUENCE [LARGE SCALE GENOMIC DNA]</scope>
    <source>
        <strain evidence="9">OTTH 0595 / CCAP 157/2 / RCC745</strain>
    </source>
</reference>
<dbReference type="PRINTS" id="PR00147">
    <property type="entry name" value="DNAPHOTLYASE"/>
</dbReference>
<name>A0A096P9W2_OSTTA</name>
<keyword evidence="3 4" id="KW-0274">FAD</keyword>
<dbReference type="Gene3D" id="1.25.40.80">
    <property type="match status" value="1"/>
</dbReference>
<feature type="region of interest" description="Disordered" evidence="6">
    <location>
        <begin position="676"/>
        <end position="698"/>
    </location>
</feature>
<dbReference type="GO" id="GO:0003904">
    <property type="term" value="F:deoxyribodipyrimidine photo-lyase activity"/>
    <property type="evidence" value="ECO:0007669"/>
    <property type="project" value="TreeGrafter"/>
</dbReference>
<dbReference type="GO" id="GO:0005634">
    <property type="term" value="C:nucleus"/>
    <property type="evidence" value="ECO:0007669"/>
    <property type="project" value="TreeGrafter"/>
</dbReference>
<feature type="site" description="Electron transfer via tryptophanyl radical" evidence="5">
    <location>
        <position position="457"/>
    </location>
</feature>
<dbReference type="GO" id="GO:0032922">
    <property type="term" value="P:circadian regulation of gene expression"/>
    <property type="evidence" value="ECO:0007669"/>
    <property type="project" value="TreeGrafter"/>
</dbReference>
<evidence type="ECO:0000313" key="9">
    <source>
        <dbReference type="Proteomes" id="UP000009170"/>
    </source>
</evidence>
<comment type="caution">
    <text evidence="8">The sequence shown here is derived from an EMBL/GenBank/DDBJ whole genome shotgun (WGS) entry which is preliminary data.</text>
</comment>
<dbReference type="Pfam" id="PF00875">
    <property type="entry name" value="DNA_photolyase"/>
    <property type="match status" value="1"/>
</dbReference>
<reference evidence="9" key="1">
    <citation type="journal article" date="2006" name="Proc. Natl. Acad. Sci. U.S.A.">
        <title>Genome analysis of the smallest free-living eukaryote Ostreococcus tauri unveils many unique features.</title>
        <authorList>
            <person name="Derelle E."/>
            <person name="Ferraz C."/>
            <person name="Rombauts S."/>
            <person name="Rouze P."/>
            <person name="Worden A.Z."/>
            <person name="Robbens S."/>
            <person name="Partensky F."/>
            <person name="Degroeve S."/>
            <person name="Echeynie S."/>
            <person name="Cooke R."/>
            <person name="Saeys Y."/>
            <person name="Wuyts J."/>
            <person name="Jabbari K."/>
            <person name="Bowler C."/>
            <person name="Panaud O."/>
            <person name="Piegu B."/>
            <person name="Ball S.G."/>
            <person name="Ral J.-P."/>
            <person name="Bouget F.-Y."/>
            <person name="Piganeau G."/>
            <person name="De Baets B."/>
            <person name="Picard A."/>
            <person name="Delseny M."/>
            <person name="Demaille J."/>
            <person name="Van de Peer Y."/>
            <person name="Moreau H."/>
        </authorList>
    </citation>
    <scope>NUCLEOTIDE SEQUENCE [LARGE SCALE GENOMIC DNA]</scope>
    <source>
        <strain evidence="9">OTTH 0595 / CCAP 157/2 / RCC745</strain>
    </source>
</reference>
<dbReference type="KEGG" id="ota:OT_ostta15g01000"/>
<dbReference type="RefSeq" id="XP_003083244.2">
    <property type="nucleotide sequence ID" value="XM_003083196.2"/>
</dbReference>
<evidence type="ECO:0000256" key="2">
    <source>
        <dbReference type="ARBA" id="ARBA00022630"/>
    </source>
</evidence>
<keyword evidence="9" id="KW-1185">Reference proteome</keyword>
<evidence type="ECO:0000256" key="5">
    <source>
        <dbReference type="PIRSR" id="PIRSR602081-2"/>
    </source>
</evidence>
<dbReference type="GO" id="GO:0003677">
    <property type="term" value="F:DNA binding"/>
    <property type="evidence" value="ECO:0007669"/>
    <property type="project" value="TreeGrafter"/>
</dbReference>
<sequence length="698" mass="77663">MTLTGASALIARAGRARAARTARDRRRALATRRVSQKVQNDDVGVPSASSSDPDVRGAVWLARSHDLRMRDNEAFISACAEARAVGGVVACVFAWSERDARESGGARRAWLAKALEALDRDLRRTYGGGVSMFKGEGAEGAMRAARAIRATRVFASKRYEPENAEADERASVEMAVRGVELVRTRGFLLFEPSEVRIDVAARDGYFGTLMPFVHAAERTCGDPGKPKPAPVDVRMVDLGTESDHEWEQIGLEDLGVAPASDRRVDWSAGIRADWDISEGGAVETWSQFTAVGLDRFEAEHGRADPEAGVTVSRLSPYLRFGMISPRTVYHDLVKKDGKNISKTFWHRLYRRELAYWQLHHWPDLPKTSVRSHYENRAWLSGDEADEALRRWQRGETGFPVVDCGMRRLWRTGWMHQTERMITATFLVDYLGVHWTRGADWFMRTLVDADEAINSMMWQNAGKSGLDQWDFFEGTLAPDGSARAHDPHGDAIARWIPELAALPRGYLRHRPWEASKATLAECDVELGSTYPRRMIVDLDRARQRMLDDVTTIRHAELVRAGGLVKPGSMEDLVVAPRAAVVRGAADLARVSTRKEFKRSLKALKASIAGIDLPSNPSSKPHGKSRANASRPKVSAASRPKSGPRSGRLPAPDRDAVRASRREAKRLDAAFRGRVFHHLPVDDLDDRDAAPPRVGRRPAR</sequence>
<dbReference type="InParanoid" id="A0A096P9W2"/>
<dbReference type="GO" id="GO:0043153">
    <property type="term" value="P:entrainment of circadian clock by photoperiod"/>
    <property type="evidence" value="ECO:0007669"/>
    <property type="project" value="TreeGrafter"/>
</dbReference>
<dbReference type="GO" id="GO:0071949">
    <property type="term" value="F:FAD binding"/>
    <property type="evidence" value="ECO:0007669"/>
    <property type="project" value="TreeGrafter"/>
</dbReference>
<comment type="similarity">
    <text evidence="1">Belongs to the DNA photolyase class-1 family.</text>
</comment>
<keyword evidence="2 4" id="KW-0285">Flavoprotein</keyword>
<evidence type="ECO:0000259" key="7">
    <source>
        <dbReference type="PROSITE" id="PS51645"/>
    </source>
</evidence>
<dbReference type="EMBL" id="CAID01000015">
    <property type="protein sequence ID" value="CEG01723.1"/>
    <property type="molecule type" value="Genomic_DNA"/>
</dbReference>
<dbReference type="AlphaFoldDB" id="A0A096P9W2"/>
<dbReference type="SUPFAM" id="SSF48173">
    <property type="entry name" value="Cryptochrome/photolyase FAD-binding domain"/>
    <property type="match status" value="1"/>
</dbReference>
<proteinExistence type="inferred from homology"/>
<dbReference type="Gene3D" id="3.40.50.620">
    <property type="entry name" value="HUPs"/>
    <property type="match status" value="1"/>
</dbReference>
<dbReference type="Gene3D" id="1.10.579.10">
    <property type="entry name" value="DNA Cyclobutane Dipyrimidine Photolyase, subunit A, domain 3"/>
    <property type="match status" value="1"/>
</dbReference>
<protein>
    <submittedName>
        <fullName evidence="8">Cryptochrome/DNA photolyase, class 1</fullName>
    </submittedName>
</protein>
<evidence type="ECO:0000256" key="6">
    <source>
        <dbReference type="SAM" id="MobiDB-lite"/>
    </source>
</evidence>
<dbReference type="STRING" id="70448.A0A096P9W2"/>